<evidence type="ECO:0008006" key="4">
    <source>
        <dbReference type="Google" id="ProtNLM"/>
    </source>
</evidence>
<dbReference type="Proteomes" id="UP000070533">
    <property type="component" value="Unassembled WGS sequence"/>
</dbReference>
<keyword evidence="1" id="KW-0472">Membrane</keyword>
<organism evidence="2 3">
    <name type="scientific">Prevotella corporis</name>
    <dbReference type="NCBI Taxonomy" id="28128"/>
    <lineage>
        <taxon>Bacteria</taxon>
        <taxon>Pseudomonadati</taxon>
        <taxon>Bacteroidota</taxon>
        <taxon>Bacteroidia</taxon>
        <taxon>Bacteroidales</taxon>
        <taxon>Prevotellaceae</taxon>
        <taxon>Prevotella</taxon>
    </lineage>
</organism>
<comment type="caution">
    <text evidence="2">The sequence shown here is derived from an EMBL/GenBank/DDBJ whole genome shotgun (WGS) entry which is preliminary data.</text>
</comment>
<feature type="transmembrane region" description="Helical" evidence="1">
    <location>
        <begin position="309"/>
        <end position="327"/>
    </location>
</feature>
<proteinExistence type="predicted"/>
<evidence type="ECO:0000256" key="1">
    <source>
        <dbReference type="SAM" id="Phobius"/>
    </source>
</evidence>
<feature type="transmembrane region" description="Helical" evidence="1">
    <location>
        <begin position="333"/>
        <end position="352"/>
    </location>
</feature>
<dbReference type="AlphaFoldDB" id="A0A133PR52"/>
<accession>A0A133PR52</accession>
<keyword evidence="1" id="KW-1133">Transmembrane helix</keyword>
<reference evidence="3" key="1">
    <citation type="submission" date="2016-01" db="EMBL/GenBank/DDBJ databases">
        <authorList>
            <person name="Mitreva M."/>
            <person name="Pepin K.H."/>
            <person name="Mihindukulasuriya K.A."/>
            <person name="Fulton R."/>
            <person name="Fronick C."/>
            <person name="O'Laughlin M."/>
            <person name="Miner T."/>
            <person name="Herter B."/>
            <person name="Rosa B.A."/>
            <person name="Cordes M."/>
            <person name="Tomlinson C."/>
            <person name="Wollam A."/>
            <person name="Palsikar V.B."/>
            <person name="Mardis E.R."/>
            <person name="Wilson R.K."/>
        </authorList>
    </citation>
    <scope>NUCLEOTIDE SEQUENCE [LARGE SCALE GENOMIC DNA]</scope>
    <source>
        <strain evidence="3">MJR7716</strain>
    </source>
</reference>
<dbReference type="eggNOG" id="ENOG502ZDI8">
    <property type="taxonomic scope" value="Bacteria"/>
</dbReference>
<keyword evidence="3" id="KW-1185">Reference proteome</keyword>
<protein>
    <recommendedName>
        <fullName evidence="4">Zinc ribbon domain-containing protein</fullName>
    </recommendedName>
</protein>
<dbReference type="EMBL" id="LRQG01000284">
    <property type="protein sequence ID" value="KXA31206.1"/>
    <property type="molecule type" value="Genomic_DNA"/>
</dbReference>
<dbReference type="PATRIC" id="fig|28128.5.peg.3056"/>
<gene>
    <name evidence="2" type="ORF">HMPREF3226_02964</name>
</gene>
<feature type="transmembrane region" description="Helical" evidence="1">
    <location>
        <begin position="277"/>
        <end position="297"/>
    </location>
</feature>
<dbReference type="STRING" id="28128.HMPREF3226_02964"/>
<name>A0A133PR52_9BACT</name>
<sequence>MPNKLMMSSHNIQNISKIVRRVLGTLWTLGLVLVFSMGVAGCYHKKTPSTFNLPDSVQEAQISKRILSGNDLLKNKQENDHIEWHGSANRVDSFAFRVKHHYSQGFNFVVRADSLMLIRQQPEEAVNNLATDSFAVKKGKSLVVADIRIIPNDSIDSVWVQIATENFAFGWIREGRLLKKVDPDDPISQFISMFSNTHLIIFLVVISLISVGYLMRKILKRNAKIVHFNDINSFYPTLLAIIVAASATFYASIQLFAPETWREFYFHPSLNPFSQPMLLNVFLVLVWAMLIIAIAAFDDIRRLLKSGDAVLYMCGLAAVCAVNYIVFSVLTLYFIGYALLLVYIYYSIRVWLRRHSDTYLCGNCGMRLHRKGRCPHCGIINE</sequence>
<feature type="transmembrane region" description="Helical" evidence="1">
    <location>
        <begin position="190"/>
        <end position="214"/>
    </location>
</feature>
<evidence type="ECO:0000313" key="2">
    <source>
        <dbReference type="EMBL" id="KXA31206.1"/>
    </source>
</evidence>
<feature type="transmembrane region" description="Helical" evidence="1">
    <location>
        <begin position="234"/>
        <end position="257"/>
    </location>
</feature>
<keyword evidence="1" id="KW-0812">Transmembrane</keyword>
<evidence type="ECO:0000313" key="3">
    <source>
        <dbReference type="Proteomes" id="UP000070533"/>
    </source>
</evidence>